<keyword evidence="2" id="KW-0808">Transferase</keyword>
<dbReference type="CDD" id="cd04182">
    <property type="entry name" value="GT_2_like_f"/>
    <property type="match status" value="1"/>
</dbReference>
<sequence length="200" mass="21468">MTKTGIVILAAGASTRLGQAKQSLLYQGQTLLQRTLDVALSLGDARVVVVLGANAATIHPQLKTAEAEVIINPDWPEGMASSIRTGLSALVHLAPETSSALFLLCDQPFVTTSLLQQMTTALEKTEKGIVACSYQNTLGAPVLFSQKFFPQLMQLKGQEGAKKLLHKHPEQIETIAFPQGAIDIDTPSDYAALQRQKTNS</sequence>
<evidence type="ECO:0000259" key="1">
    <source>
        <dbReference type="Pfam" id="PF12804"/>
    </source>
</evidence>
<dbReference type="InterPro" id="IPR029044">
    <property type="entry name" value="Nucleotide-diphossugar_trans"/>
</dbReference>
<dbReference type="RefSeq" id="WP_123134262.1">
    <property type="nucleotide sequence ID" value="NZ_RJJE01000017.1"/>
</dbReference>
<dbReference type="Proteomes" id="UP000271010">
    <property type="component" value="Unassembled WGS sequence"/>
</dbReference>
<keyword evidence="3" id="KW-1185">Reference proteome</keyword>
<dbReference type="PANTHER" id="PTHR43777">
    <property type="entry name" value="MOLYBDENUM COFACTOR CYTIDYLYLTRANSFERASE"/>
    <property type="match status" value="1"/>
</dbReference>
<feature type="domain" description="MobA-like NTP transferase" evidence="1">
    <location>
        <begin position="7"/>
        <end position="170"/>
    </location>
</feature>
<dbReference type="EMBL" id="RJJE01000017">
    <property type="protein sequence ID" value="RNI27797.1"/>
    <property type="molecule type" value="Genomic_DNA"/>
</dbReference>
<evidence type="ECO:0000313" key="2">
    <source>
        <dbReference type="EMBL" id="RNI27797.1"/>
    </source>
</evidence>
<dbReference type="InterPro" id="IPR025877">
    <property type="entry name" value="MobA-like_NTP_Trfase"/>
</dbReference>
<accession>A0A3M9MRG2</accession>
<dbReference type="SUPFAM" id="SSF53448">
    <property type="entry name" value="Nucleotide-diphospho-sugar transferases"/>
    <property type="match status" value="1"/>
</dbReference>
<reference evidence="2 3" key="1">
    <citation type="submission" date="2018-11" db="EMBL/GenBank/DDBJ databases">
        <title>Rufibacter latericius sp. nov., isolated from water in Baiyang Lake.</title>
        <authorList>
            <person name="Yang Y."/>
        </authorList>
    </citation>
    <scope>NUCLEOTIDE SEQUENCE [LARGE SCALE GENOMIC DNA]</scope>
    <source>
        <strain evidence="2 3">MCC P1</strain>
    </source>
</reference>
<gene>
    <name evidence="2" type="ORF">EFA69_16960</name>
</gene>
<dbReference type="Pfam" id="PF12804">
    <property type="entry name" value="NTP_transf_3"/>
    <property type="match status" value="1"/>
</dbReference>
<dbReference type="PANTHER" id="PTHR43777:SF1">
    <property type="entry name" value="MOLYBDENUM COFACTOR CYTIDYLYLTRANSFERASE"/>
    <property type="match status" value="1"/>
</dbReference>
<dbReference type="AlphaFoldDB" id="A0A3M9MRG2"/>
<comment type="caution">
    <text evidence="2">The sequence shown here is derived from an EMBL/GenBank/DDBJ whole genome shotgun (WGS) entry which is preliminary data.</text>
</comment>
<dbReference type="OrthoDB" id="9779263at2"/>
<name>A0A3M9MRG2_9BACT</name>
<dbReference type="Gene3D" id="3.90.550.10">
    <property type="entry name" value="Spore Coat Polysaccharide Biosynthesis Protein SpsA, Chain A"/>
    <property type="match status" value="1"/>
</dbReference>
<proteinExistence type="predicted"/>
<dbReference type="GO" id="GO:0016779">
    <property type="term" value="F:nucleotidyltransferase activity"/>
    <property type="evidence" value="ECO:0007669"/>
    <property type="project" value="UniProtKB-ARBA"/>
</dbReference>
<protein>
    <submittedName>
        <fullName evidence="2">Nucleotidyltransferase family protein</fullName>
    </submittedName>
</protein>
<evidence type="ECO:0000313" key="3">
    <source>
        <dbReference type="Proteomes" id="UP000271010"/>
    </source>
</evidence>
<organism evidence="2 3">
    <name type="scientific">Rufibacter immobilis</name>
    <dbReference type="NCBI Taxonomy" id="1348778"/>
    <lineage>
        <taxon>Bacteria</taxon>
        <taxon>Pseudomonadati</taxon>
        <taxon>Bacteroidota</taxon>
        <taxon>Cytophagia</taxon>
        <taxon>Cytophagales</taxon>
        <taxon>Hymenobacteraceae</taxon>
        <taxon>Rufibacter</taxon>
    </lineage>
</organism>